<comment type="function">
    <text evidence="6">Recruits TFIIH to the initiation complex and stimulates the RNA polymerase II C-terminal domain kinase and DNA-dependent ATPase activities of TFIIH. Both TFIIH and TFIIE are required for promoter clearance by RNA polymerase.</text>
</comment>
<protein>
    <recommendedName>
        <fullName evidence="7">TFIIE beta domain-containing protein</fullName>
    </recommendedName>
</protein>
<dbReference type="GO" id="GO:0006367">
    <property type="term" value="P:transcription initiation at RNA polymerase II promoter"/>
    <property type="evidence" value="ECO:0007669"/>
    <property type="project" value="InterPro"/>
</dbReference>
<evidence type="ECO:0000313" key="8">
    <source>
        <dbReference type="EMBL" id="PKI84537.1"/>
    </source>
</evidence>
<dbReference type="InterPro" id="IPR003166">
    <property type="entry name" value="TFIIE_bsu_DNA-bd"/>
</dbReference>
<keyword evidence="3" id="KW-0238">DNA-binding</keyword>
<keyword evidence="5" id="KW-0539">Nucleus</keyword>
<dbReference type="GO" id="GO:0003677">
    <property type="term" value="F:DNA binding"/>
    <property type="evidence" value="ECO:0007669"/>
    <property type="project" value="UniProtKB-KW"/>
</dbReference>
<dbReference type="PANTHER" id="PTHR12716">
    <property type="entry name" value="TRANSCRIPTION INITIATION FACTOR IIE, BETA SUBUNIT"/>
    <property type="match status" value="1"/>
</dbReference>
<dbReference type="AlphaFoldDB" id="A0A2N1JDC0"/>
<sequence>MSTNLALADGEVYSQPADTGIGVHESTQLVAAIDALKRRGNPVRLEDFALMHGIQGLMDEKSALFCRFSAHPKVQYDKKTDLWSYKPDYNVHSPADVVELLREKYYRPSALTPTSAASGMRVAELRESYPPAREVVDELMSVQPFEDREVLALRGKRDGAVKYVFWNPVRGDEVKPIDSEFKELWHGLQVPDVVDLAADLESEGLSATTMAENTPKQQHAWI</sequence>
<dbReference type="InterPro" id="IPR016656">
    <property type="entry name" value="TFIIE-bsu"/>
</dbReference>
<dbReference type="PROSITE" id="PS51351">
    <property type="entry name" value="TFIIE_BETA_C"/>
    <property type="match status" value="1"/>
</dbReference>
<dbReference type="OrthoDB" id="3907302at2759"/>
<feature type="domain" description="TFIIE beta" evidence="7">
    <location>
        <begin position="13"/>
        <end position="92"/>
    </location>
</feature>
<dbReference type="Proteomes" id="UP000232875">
    <property type="component" value="Unassembled WGS sequence"/>
</dbReference>
<dbReference type="GO" id="GO:0001097">
    <property type="term" value="F:TFIIH-class transcription factor complex binding"/>
    <property type="evidence" value="ECO:0007669"/>
    <property type="project" value="TreeGrafter"/>
</dbReference>
<evidence type="ECO:0000256" key="4">
    <source>
        <dbReference type="ARBA" id="ARBA00023163"/>
    </source>
</evidence>
<dbReference type="Pfam" id="PF18121">
    <property type="entry name" value="TFA2_Winged_2"/>
    <property type="match status" value="1"/>
</dbReference>
<evidence type="ECO:0000259" key="7">
    <source>
        <dbReference type="PROSITE" id="PS51351"/>
    </source>
</evidence>
<dbReference type="GO" id="GO:0005673">
    <property type="term" value="C:transcription factor TFIIE complex"/>
    <property type="evidence" value="ECO:0007669"/>
    <property type="project" value="InterPro"/>
</dbReference>
<organism evidence="8 9">
    <name type="scientific">Malassezia vespertilionis</name>
    <dbReference type="NCBI Taxonomy" id="2020962"/>
    <lineage>
        <taxon>Eukaryota</taxon>
        <taxon>Fungi</taxon>
        <taxon>Dikarya</taxon>
        <taxon>Basidiomycota</taxon>
        <taxon>Ustilaginomycotina</taxon>
        <taxon>Malasseziomycetes</taxon>
        <taxon>Malasseziales</taxon>
        <taxon>Malasseziaceae</taxon>
        <taxon>Malassezia</taxon>
    </lineage>
</organism>
<dbReference type="InterPro" id="IPR040501">
    <property type="entry name" value="TFA2_Winged_2"/>
</dbReference>
<evidence type="ECO:0000313" key="9">
    <source>
        <dbReference type="Proteomes" id="UP000232875"/>
    </source>
</evidence>
<keyword evidence="4" id="KW-0804">Transcription</keyword>
<evidence type="ECO:0000256" key="1">
    <source>
        <dbReference type="ARBA" id="ARBA00004123"/>
    </source>
</evidence>
<dbReference type="EMBL" id="KZ454989">
    <property type="protein sequence ID" value="PKI84537.1"/>
    <property type="molecule type" value="Genomic_DNA"/>
</dbReference>
<evidence type="ECO:0000256" key="5">
    <source>
        <dbReference type="ARBA" id="ARBA00023242"/>
    </source>
</evidence>
<evidence type="ECO:0000256" key="3">
    <source>
        <dbReference type="ARBA" id="ARBA00023125"/>
    </source>
</evidence>
<evidence type="ECO:0000256" key="2">
    <source>
        <dbReference type="ARBA" id="ARBA00023015"/>
    </source>
</evidence>
<comment type="subcellular location">
    <subcellularLocation>
        <location evidence="1">Nucleus</location>
    </subcellularLocation>
</comment>
<dbReference type="PANTHER" id="PTHR12716:SF8">
    <property type="entry name" value="TRANSCRIPTION INITIATION FACTOR IIE SUBUNIT BETA"/>
    <property type="match status" value="1"/>
</dbReference>
<accession>A0A2N1JDC0</accession>
<reference evidence="8 9" key="1">
    <citation type="submission" date="2017-10" db="EMBL/GenBank/DDBJ databases">
        <title>A novel species of cold-tolerant Malassezia isolated from bats.</title>
        <authorList>
            <person name="Lorch J.M."/>
            <person name="Palmer J.M."/>
            <person name="Vanderwolf K.J."/>
            <person name="Schmidt K.Z."/>
            <person name="Verant M.L."/>
            <person name="Weller T.J."/>
            <person name="Blehert D.S."/>
        </authorList>
    </citation>
    <scope>NUCLEOTIDE SEQUENCE [LARGE SCALE GENOMIC DNA]</scope>
    <source>
        <strain evidence="8 9">NWHC:44797-103</strain>
    </source>
</reference>
<dbReference type="Pfam" id="PF22254">
    <property type="entry name" value="TFA2_E-tether"/>
    <property type="match status" value="1"/>
</dbReference>
<gene>
    <name evidence="8" type="ORF">MVES_001734</name>
</gene>
<proteinExistence type="predicted"/>
<name>A0A2N1JDC0_9BASI</name>
<dbReference type="Pfam" id="PF02186">
    <property type="entry name" value="TFIIE_beta"/>
    <property type="match status" value="1"/>
</dbReference>
<keyword evidence="2" id="KW-0805">Transcription regulation</keyword>
<dbReference type="InterPro" id="IPR054600">
    <property type="entry name" value="TFA2_E-tether"/>
</dbReference>
<keyword evidence="9" id="KW-1185">Reference proteome</keyword>
<dbReference type="STRING" id="2020962.A0A2N1JDC0"/>
<evidence type="ECO:0000256" key="6">
    <source>
        <dbReference type="ARBA" id="ARBA00025581"/>
    </source>
</evidence>